<dbReference type="PANTHER" id="PTHR35024">
    <property type="entry name" value="HYPOTHETICAL CYTOSOLIC PROTEIN"/>
    <property type="match status" value="1"/>
</dbReference>
<organism evidence="3">
    <name type="scientific">Candidatus Caldatribacterium californiense</name>
    <dbReference type="NCBI Taxonomy" id="1454726"/>
    <lineage>
        <taxon>Bacteria</taxon>
        <taxon>Pseudomonadati</taxon>
        <taxon>Atribacterota</taxon>
        <taxon>Atribacteria</taxon>
        <taxon>Atribacterales</taxon>
        <taxon>Candidatus Caldatribacteriaceae</taxon>
        <taxon>Candidatus Caldatribacterium</taxon>
    </lineage>
</organism>
<proteinExistence type="inferred from homology"/>
<sequence length="138" mass="15140">MNSTVPEHQPEVAIVGERARVRGSFKSEGTLIVEGEFDGSIQCPRLVVLEGGRVDGFVEVRDAEIWGMIGGFARVFRMVCRRTARVVGCVMVQSAALEPGVVLEGAIVFEKPEGDGDEKEESREREPRFFEEESPGGN</sequence>
<dbReference type="PANTHER" id="PTHR35024:SF4">
    <property type="entry name" value="POLYMER-FORMING CYTOSKELETAL PROTEIN"/>
    <property type="match status" value="1"/>
</dbReference>
<dbReference type="InterPro" id="IPR007607">
    <property type="entry name" value="BacA/B"/>
</dbReference>
<dbReference type="AlphaFoldDB" id="A0A7V3YML1"/>
<reference evidence="3" key="1">
    <citation type="journal article" date="2020" name="mSystems">
        <title>Genome- and Community-Level Interaction Insights into Carbon Utilization and Element Cycling Functions of Hydrothermarchaeota in Hydrothermal Sediment.</title>
        <authorList>
            <person name="Zhou Z."/>
            <person name="Liu Y."/>
            <person name="Xu W."/>
            <person name="Pan J."/>
            <person name="Luo Z.H."/>
            <person name="Li M."/>
        </authorList>
    </citation>
    <scope>NUCLEOTIDE SEQUENCE [LARGE SCALE GENOMIC DNA]</scope>
    <source>
        <strain evidence="3">SpSt-716</strain>
    </source>
</reference>
<gene>
    <name evidence="3" type="ORF">ENU96_07065</name>
</gene>
<dbReference type="Pfam" id="PF04519">
    <property type="entry name" value="Bactofilin"/>
    <property type="match status" value="1"/>
</dbReference>
<comment type="similarity">
    <text evidence="1">Belongs to the bactofilin family.</text>
</comment>
<feature type="region of interest" description="Disordered" evidence="2">
    <location>
        <begin position="112"/>
        <end position="138"/>
    </location>
</feature>
<comment type="caution">
    <text evidence="3">The sequence shown here is derived from an EMBL/GenBank/DDBJ whole genome shotgun (WGS) entry which is preliminary data.</text>
</comment>
<evidence type="ECO:0000256" key="2">
    <source>
        <dbReference type="SAM" id="MobiDB-lite"/>
    </source>
</evidence>
<name>A0A7V3YML1_9BACT</name>
<accession>A0A7V3YML1</accession>
<evidence type="ECO:0000256" key="1">
    <source>
        <dbReference type="ARBA" id="ARBA00044755"/>
    </source>
</evidence>
<feature type="compositionally biased region" description="Basic and acidic residues" evidence="2">
    <location>
        <begin position="112"/>
        <end position="131"/>
    </location>
</feature>
<protein>
    <submittedName>
        <fullName evidence="3">Polymer-forming cytoskeletal protein</fullName>
    </submittedName>
</protein>
<evidence type="ECO:0000313" key="3">
    <source>
        <dbReference type="EMBL" id="HGI75418.1"/>
    </source>
</evidence>
<dbReference type="EMBL" id="DTEN01000278">
    <property type="protein sequence ID" value="HGI75418.1"/>
    <property type="molecule type" value="Genomic_DNA"/>
</dbReference>